<protein>
    <submittedName>
        <fullName evidence="2">Uncharacterized protein</fullName>
    </submittedName>
</protein>
<keyword evidence="1" id="KW-1133">Transmembrane helix</keyword>
<dbReference type="AlphaFoldDB" id="A0A6A5VSJ2"/>
<evidence type="ECO:0000313" key="2">
    <source>
        <dbReference type="EMBL" id="KAF1979708.1"/>
    </source>
</evidence>
<feature type="transmembrane region" description="Helical" evidence="1">
    <location>
        <begin position="21"/>
        <end position="42"/>
    </location>
</feature>
<reference evidence="2" key="1">
    <citation type="journal article" date="2020" name="Stud. Mycol.">
        <title>101 Dothideomycetes genomes: a test case for predicting lifestyles and emergence of pathogens.</title>
        <authorList>
            <person name="Haridas S."/>
            <person name="Albert R."/>
            <person name="Binder M."/>
            <person name="Bloem J."/>
            <person name="Labutti K."/>
            <person name="Salamov A."/>
            <person name="Andreopoulos B."/>
            <person name="Baker S."/>
            <person name="Barry K."/>
            <person name="Bills G."/>
            <person name="Bluhm B."/>
            <person name="Cannon C."/>
            <person name="Castanera R."/>
            <person name="Culley D."/>
            <person name="Daum C."/>
            <person name="Ezra D."/>
            <person name="Gonzalez J."/>
            <person name="Henrissat B."/>
            <person name="Kuo A."/>
            <person name="Liang C."/>
            <person name="Lipzen A."/>
            <person name="Lutzoni F."/>
            <person name="Magnuson J."/>
            <person name="Mondo S."/>
            <person name="Nolan M."/>
            <person name="Ohm R."/>
            <person name="Pangilinan J."/>
            <person name="Park H.-J."/>
            <person name="Ramirez L."/>
            <person name="Alfaro M."/>
            <person name="Sun H."/>
            <person name="Tritt A."/>
            <person name="Yoshinaga Y."/>
            <person name="Zwiers L.-H."/>
            <person name="Turgeon B."/>
            <person name="Goodwin S."/>
            <person name="Spatafora J."/>
            <person name="Crous P."/>
            <person name="Grigoriev I."/>
        </authorList>
    </citation>
    <scope>NUCLEOTIDE SEQUENCE</scope>
    <source>
        <strain evidence="2">CBS 107.79</strain>
    </source>
</reference>
<proteinExistence type="predicted"/>
<keyword evidence="3" id="KW-1185">Reference proteome</keyword>
<sequence length="130" mass="14347">MSRPTRVRYYSATRVYCTRSLLTGSAFCVCIGFVMPFVYISLPIQPGDLLLSPYYLLLLPNSNAFCKKDAASAVFEASLLMKLPMYPHALLSTILSALAMTRSTTLNVQCHEWCASIPPSAGRSSSLSRR</sequence>
<organism evidence="2 3">
    <name type="scientific">Bimuria novae-zelandiae CBS 107.79</name>
    <dbReference type="NCBI Taxonomy" id="1447943"/>
    <lineage>
        <taxon>Eukaryota</taxon>
        <taxon>Fungi</taxon>
        <taxon>Dikarya</taxon>
        <taxon>Ascomycota</taxon>
        <taxon>Pezizomycotina</taxon>
        <taxon>Dothideomycetes</taxon>
        <taxon>Pleosporomycetidae</taxon>
        <taxon>Pleosporales</taxon>
        <taxon>Massarineae</taxon>
        <taxon>Didymosphaeriaceae</taxon>
        <taxon>Bimuria</taxon>
    </lineage>
</organism>
<accession>A0A6A5VSJ2</accession>
<evidence type="ECO:0000313" key="3">
    <source>
        <dbReference type="Proteomes" id="UP000800036"/>
    </source>
</evidence>
<evidence type="ECO:0000256" key="1">
    <source>
        <dbReference type="SAM" id="Phobius"/>
    </source>
</evidence>
<name>A0A6A5VSJ2_9PLEO</name>
<dbReference type="Proteomes" id="UP000800036">
    <property type="component" value="Unassembled WGS sequence"/>
</dbReference>
<dbReference type="EMBL" id="ML976657">
    <property type="protein sequence ID" value="KAF1979708.1"/>
    <property type="molecule type" value="Genomic_DNA"/>
</dbReference>
<keyword evidence="1" id="KW-0812">Transmembrane</keyword>
<keyword evidence="1" id="KW-0472">Membrane</keyword>
<gene>
    <name evidence="2" type="ORF">BU23DRAFT_103380</name>
</gene>